<dbReference type="InterPro" id="IPR022596">
    <property type="entry name" value="GPR1/2/3_C"/>
</dbReference>
<dbReference type="GO" id="GO:0004930">
    <property type="term" value="F:G protein-coupled receptor activity"/>
    <property type="evidence" value="ECO:0007669"/>
    <property type="project" value="TreeGrafter"/>
</dbReference>
<evidence type="ECO:0000256" key="3">
    <source>
        <dbReference type="ARBA" id="ARBA00022989"/>
    </source>
</evidence>
<dbReference type="GO" id="GO:0007189">
    <property type="term" value="P:adenylate cyclase-activating G protein-coupled receptor signaling pathway"/>
    <property type="evidence" value="ECO:0007669"/>
    <property type="project" value="TreeGrafter"/>
</dbReference>
<dbReference type="PRINTS" id="PR02001">
    <property type="entry name" value="GCR1CAMPR"/>
</dbReference>
<evidence type="ECO:0008006" key="11">
    <source>
        <dbReference type="Google" id="ProtNLM"/>
    </source>
</evidence>
<dbReference type="CDD" id="cd00637">
    <property type="entry name" value="7tm_classA_rhodopsin-like"/>
    <property type="match status" value="1"/>
</dbReference>
<feature type="transmembrane region" description="Helical" evidence="6">
    <location>
        <begin position="101"/>
        <end position="124"/>
    </location>
</feature>
<organism evidence="9 10">
    <name type="scientific">Aspergillus udagawae</name>
    <dbReference type="NCBI Taxonomy" id="91492"/>
    <lineage>
        <taxon>Eukaryota</taxon>
        <taxon>Fungi</taxon>
        <taxon>Dikarya</taxon>
        <taxon>Ascomycota</taxon>
        <taxon>Pezizomycotina</taxon>
        <taxon>Eurotiomycetes</taxon>
        <taxon>Eurotiomycetidae</taxon>
        <taxon>Eurotiales</taxon>
        <taxon>Aspergillaceae</taxon>
        <taxon>Aspergillus</taxon>
        <taxon>Aspergillus subgen. Fumigati</taxon>
    </lineage>
</organism>
<evidence type="ECO:0000259" key="7">
    <source>
        <dbReference type="PROSITE" id="PS50261"/>
    </source>
</evidence>
<evidence type="ECO:0000256" key="6">
    <source>
        <dbReference type="SAM" id="Phobius"/>
    </source>
</evidence>
<gene>
    <name evidence="9" type="ORF">IFM46972_10775</name>
</gene>
<keyword evidence="3 6" id="KW-1133">Transmembrane helix</keyword>
<evidence type="ECO:0000256" key="5">
    <source>
        <dbReference type="SAM" id="MobiDB-lite"/>
    </source>
</evidence>
<dbReference type="GO" id="GO:0005886">
    <property type="term" value="C:plasma membrane"/>
    <property type="evidence" value="ECO:0007669"/>
    <property type="project" value="TreeGrafter"/>
</dbReference>
<evidence type="ECO:0000256" key="2">
    <source>
        <dbReference type="ARBA" id="ARBA00022692"/>
    </source>
</evidence>
<dbReference type="GO" id="GO:0007166">
    <property type="term" value="P:cell surface receptor signaling pathway"/>
    <property type="evidence" value="ECO:0007669"/>
    <property type="project" value="InterPro"/>
</dbReference>
<feature type="transmembrane region" description="Helical" evidence="6">
    <location>
        <begin position="58"/>
        <end position="81"/>
    </location>
</feature>
<name>A0A8H3SE67_9EURO</name>
<dbReference type="EMBL" id="BLKC01000151">
    <property type="protein sequence ID" value="GFF57383.1"/>
    <property type="molecule type" value="Genomic_DNA"/>
</dbReference>
<evidence type="ECO:0000313" key="10">
    <source>
        <dbReference type="Proteomes" id="UP000465221"/>
    </source>
</evidence>
<dbReference type="PROSITE" id="PS50262">
    <property type="entry name" value="G_PROTEIN_RECEP_F1_2"/>
    <property type="match status" value="1"/>
</dbReference>
<comment type="subcellular location">
    <subcellularLocation>
        <location evidence="1">Membrane</location>
        <topology evidence="1">Multi-pass membrane protein</topology>
    </subcellularLocation>
</comment>
<feature type="region of interest" description="Disordered" evidence="5">
    <location>
        <begin position="243"/>
        <end position="270"/>
    </location>
</feature>
<dbReference type="Proteomes" id="UP000465221">
    <property type="component" value="Unassembled WGS sequence"/>
</dbReference>
<comment type="caution">
    <text evidence="9">The sequence shown here is derived from an EMBL/GenBank/DDBJ whole genome shotgun (WGS) entry which is preliminary data.</text>
</comment>
<dbReference type="InterPro" id="IPR017452">
    <property type="entry name" value="GPCR_Rhodpsn_7TM"/>
</dbReference>
<dbReference type="Pfam" id="PF11710">
    <property type="entry name" value="Git3"/>
    <property type="match status" value="1"/>
</dbReference>
<dbReference type="Gene3D" id="1.20.1070.10">
    <property type="entry name" value="Rhodopsin 7-helix transmembrane proteins"/>
    <property type="match status" value="1"/>
</dbReference>
<feature type="domain" description="G-protein coupled receptors family 1 profile" evidence="8">
    <location>
        <begin position="37"/>
        <end position="331"/>
    </location>
</feature>
<feature type="compositionally biased region" description="Low complexity" evidence="5">
    <location>
        <begin position="253"/>
        <end position="262"/>
    </location>
</feature>
<dbReference type="AlphaFoldDB" id="A0A8H3SE67"/>
<evidence type="ECO:0000259" key="8">
    <source>
        <dbReference type="PROSITE" id="PS50262"/>
    </source>
</evidence>
<dbReference type="InterPro" id="IPR022343">
    <property type="entry name" value="GCR1-cAMP_receptor"/>
</dbReference>
<feature type="transmembrane region" description="Helical" evidence="6">
    <location>
        <begin position="201"/>
        <end position="222"/>
    </location>
</feature>
<keyword evidence="2 6" id="KW-0812">Transmembrane</keyword>
<dbReference type="PANTHER" id="PTHR23112">
    <property type="entry name" value="G PROTEIN-COUPLED RECEPTOR 157-RELATED"/>
    <property type="match status" value="1"/>
</dbReference>
<dbReference type="InterPro" id="IPR023041">
    <property type="entry name" value="Glucose_rcpt_Git3-like_N"/>
</dbReference>
<accession>A0A8H3SE67</accession>
<evidence type="ECO:0000256" key="1">
    <source>
        <dbReference type="ARBA" id="ARBA00004141"/>
    </source>
</evidence>
<dbReference type="PROSITE" id="PS50261">
    <property type="entry name" value="G_PROTEIN_RECEP_F2_4"/>
    <property type="match status" value="1"/>
</dbReference>
<evidence type="ECO:0000256" key="4">
    <source>
        <dbReference type="ARBA" id="ARBA00023136"/>
    </source>
</evidence>
<dbReference type="PANTHER" id="PTHR23112:SF0">
    <property type="entry name" value="TRANSMEMBRANE PROTEIN 116"/>
    <property type="match status" value="1"/>
</dbReference>
<feature type="transmembrane region" description="Helical" evidence="6">
    <location>
        <begin position="281"/>
        <end position="300"/>
    </location>
</feature>
<dbReference type="InterPro" id="IPR017981">
    <property type="entry name" value="GPCR_2-like_7TM"/>
</dbReference>
<reference evidence="9 10" key="1">
    <citation type="submission" date="2020-01" db="EMBL/GenBank/DDBJ databases">
        <title>Draft genome sequence of Aspergillus udagawae IFM 46972.</title>
        <authorList>
            <person name="Takahashi H."/>
            <person name="Yaguchi T."/>
        </authorList>
    </citation>
    <scope>NUCLEOTIDE SEQUENCE [LARGE SCALE GENOMIC DNA]</scope>
    <source>
        <strain evidence="9 10">IFM 46972</strain>
    </source>
</reference>
<feature type="transmembrane region" description="Helical" evidence="6">
    <location>
        <begin position="136"/>
        <end position="162"/>
    </location>
</feature>
<sequence>MHNSLAFRAALSAPTSIEAEKTLSIAILAVSITSVLGAGWMILSFILIPSLRTFRHQLIFGLGISDFMIALNFMISTIMNFTGHEIWQPAQHAFCSFNGFIAQMFIIQTDYWVLLIAICTYVILSDNKRASAWMQGHPIVIWCLPWGLSTLWAVLGLVVVGYGNIGACLFLQRFHALNGLLNWYSGCWFTSDRIRLLVNFIPRWIIVIAIIVLYAQLCWILLKAHRAVSSSEEDDTFIMLSRSQDTQRRRQDPSPNNSSNSRSFRKVHPAPSLKKMSRRMMLYPTVYMMIWIIPTAIRIYQSTAKRPAPLSINILDKVCIAIQGLVDAVIYGLNERTWNAWTERFFWD</sequence>
<feature type="transmembrane region" description="Helical" evidence="6">
    <location>
        <begin position="29"/>
        <end position="51"/>
    </location>
</feature>
<dbReference type="Pfam" id="PF11970">
    <property type="entry name" value="GPR_Gpa2_C"/>
    <property type="match status" value="1"/>
</dbReference>
<feature type="domain" description="G-protein coupled receptors family 2 profile 2" evidence="7">
    <location>
        <begin position="20"/>
        <end position="335"/>
    </location>
</feature>
<evidence type="ECO:0000313" key="9">
    <source>
        <dbReference type="EMBL" id="GFF57383.1"/>
    </source>
</evidence>
<keyword evidence="4 6" id="KW-0472">Membrane</keyword>
<protein>
    <recommendedName>
        <fullName evidence="11">G-protein coupled receptors family 2 profile 2 domain-containing protein</fullName>
    </recommendedName>
</protein>
<dbReference type="SUPFAM" id="SSF81321">
    <property type="entry name" value="Family A G protein-coupled receptor-like"/>
    <property type="match status" value="1"/>
</dbReference>
<proteinExistence type="predicted"/>